<dbReference type="EMBL" id="KZ819801">
    <property type="protein sequence ID" value="PWN52030.1"/>
    <property type="molecule type" value="Genomic_DNA"/>
</dbReference>
<name>A0ACD0P1Q7_9BASI</name>
<proteinExistence type="predicted"/>
<keyword evidence="2" id="KW-1185">Reference proteome</keyword>
<keyword evidence="1" id="KW-0378">Hydrolase</keyword>
<organism evidence="1 2">
    <name type="scientific">Violaceomyces palustris</name>
    <dbReference type="NCBI Taxonomy" id="1673888"/>
    <lineage>
        <taxon>Eukaryota</taxon>
        <taxon>Fungi</taxon>
        <taxon>Dikarya</taxon>
        <taxon>Basidiomycota</taxon>
        <taxon>Ustilaginomycotina</taxon>
        <taxon>Ustilaginomycetes</taxon>
        <taxon>Violaceomycetales</taxon>
        <taxon>Violaceomycetaceae</taxon>
        <taxon>Violaceomyces</taxon>
    </lineage>
</organism>
<sequence>MLKHQGPDSKAVYLAPTKALCSEKVRDWSRRMQHLHCPVAELTGDTGDIRTESTHGARIIVTTPEKWDIITRRWLEQKNILSDLKLLMIDEVHILNEKPRGARLEVVVSRMKMYGSQIRIGALSATIPNVVDIATWIGSGEIQTGEAGVGSAKVFKFGEEFRPCPIKKFVYGYPKCRDEFVFTASLNQKLMSIITKHSRAKPCLIFVSTRKATSQSAEFLARQYRELVEEKEALPWPIPAKFEAGYLDKRLNQLASLGIAYHHAGLDLADRRAVEGNFLNGRISVLCCTSTLATGVNLPAYCVILRGTKQYTTAWSEFSELDFIQMIGRAGRPQFDREGVAVVMCEQEQRQRYADLVSGTRDIESTLGSELVEHINAEIGLKGCSSYESIERWLEGTFFYVRLKKNPAHYNVGDNKDPNASPKAILKSLCLEALDRLHQHNLITRQQQGDKSDVDLTSLGDIMAKYFLPYNTMLTLSSIKPRSGAREILFAIANADEFLDIRVRPEEKTYLSLLRSHPEIRYPPARVTTPADKVVVLIQIHLAGINVNEVNKDQNHSYNPINDSFVIFRHAPRIAKAVMDIALERRDGAMFKSAFDLCRSLNGKAWDSTPIVLKQIEGIGEKSVKILAAGGILSLSDVAQCDPRRIELLLSRQPPFGNMVVTSARSLPQFSLMVEQRRVNSPVPGEVIVTVEVTVGLSGLFRGPNRSHASGRSYFICVLSLSSDQEFFDFRRMPIKKLKNPVAFQLHCSIKKRSQKIVIYAACDEVAGSAVRAELRPNLGRYHLPVPEFNITKSEEELFEEIPDEKFDFEQSMEAGNQNPNLFSNLPGEFNKPERLPNGHFKCKHHCKGLCRHLCCSDGMIKPPKGLPRSSSSFIPFAAPSGRKEENKDLETGKTLDQKEREVLARIERLNSIGGPCPDQQASHFLKDPLSRSREYVDAESDMPNDDQQVPSTRLLKEKSGKVEVQEGAFAQRNSVQRDSGRVQKQNLVLPVKSPAITRGRQMHASLSSPASCQSSEINEFTDESRGDQDLDLLQEFPFADLVQEESEKENFEPEGTSKHGLSGSSSKCERDHKKPRFEHADSSTEGRKLETPSSDEEKGIPEEAKRSPRSRTRCLNSTSHPLLNIEREAVDLDENSSEHIQGGRSIGRAPSSSKLFFDSSVSTETPDPIPVLNAARASTPDVPDKEVQAKRWARATEMRPGAVVSMPEEDDQFTDGASSDLEAFILAHTIEDEKESMQVGF</sequence>
<reference evidence="1 2" key="1">
    <citation type="journal article" date="2018" name="Mol. Biol. Evol.">
        <title>Broad Genomic Sampling Reveals a Smut Pathogenic Ancestry of the Fungal Clade Ustilaginomycotina.</title>
        <authorList>
            <person name="Kijpornyongpan T."/>
            <person name="Mondo S.J."/>
            <person name="Barry K."/>
            <person name="Sandor L."/>
            <person name="Lee J."/>
            <person name="Lipzen A."/>
            <person name="Pangilinan J."/>
            <person name="LaButti K."/>
            <person name="Hainaut M."/>
            <person name="Henrissat B."/>
            <person name="Grigoriev I.V."/>
            <person name="Spatafora J.W."/>
            <person name="Aime M.C."/>
        </authorList>
    </citation>
    <scope>NUCLEOTIDE SEQUENCE [LARGE SCALE GENOMIC DNA]</scope>
    <source>
        <strain evidence="1 2">SA 807</strain>
    </source>
</reference>
<accession>A0ACD0P1Q7</accession>
<protein>
    <submittedName>
        <fullName evidence="1">P-loop containing nucleoside triphosphate hydrolase protein</fullName>
    </submittedName>
</protein>
<gene>
    <name evidence="1" type="ORF">IE53DRAFT_327447</name>
</gene>
<evidence type="ECO:0000313" key="1">
    <source>
        <dbReference type="EMBL" id="PWN52030.1"/>
    </source>
</evidence>
<evidence type="ECO:0000313" key="2">
    <source>
        <dbReference type="Proteomes" id="UP000245626"/>
    </source>
</evidence>
<dbReference type="Proteomes" id="UP000245626">
    <property type="component" value="Unassembled WGS sequence"/>
</dbReference>